<dbReference type="Pfam" id="PF01380">
    <property type="entry name" value="SIS"/>
    <property type="match status" value="1"/>
</dbReference>
<keyword evidence="1" id="KW-0805">Transcription regulation</keyword>
<evidence type="ECO:0000313" key="6">
    <source>
        <dbReference type="EMBL" id="UQS81974.1"/>
    </source>
</evidence>
<dbReference type="Proteomes" id="UP000831495">
    <property type="component" value="Chromosome"/>
</dbReference>
<dbReference type="Gene3D" id="1.10.10.10">
    <property type="entry name" value="Winged helix-like DNA-binding domain superfamily/Winged helix DNA-binding domain"/>
    <property type="match status" value="1"/>
</dbReference>
<evidence type="ECO:0000259" key="5">
    <source>
        <dbReference type="PROSITE" id="PS51464"/>
    </source>
</evidence>
<keyword evidence="2" id="KW-0238">DNA-binding</keyword>
<dbReference type="InterPro" id="IPR001347">
    <property type="entry name" value="SIS_dom"/>
</dbReference>
<dbReference type="InterPro" id="IPR046348">
    <property type="entry name" value="SIS_dom_sf"/>
</dbReference>
<reference evidence="6" key="1">
    <citation type="journal article" date="2022" name="Int. J. Syst. Evol. Microbiol.">
        <title>Apilactobacillus apisilvae sp. nov., Nicolia spurrieriana gen. nov. sp. nov., Bombilactobacillus folatiphilus sp. nov. and Bombilactobacillus thymidiniphilus sp. nov., four new lactic acid bacterial isolates from stingless bees Tetragonula carbonaria and Austroplebeia australis.</title>
        <authorList>
            <person name="Oliphant S.A."/>
            <person name="Watson-Haigh N.S."/>
            <person name="Sumby K.M."/>
            <person name="Gardner J."/>
            <person name="Groom S."/>
            <person name="Jiranek V."/>
        </authorList>
    </citation>
    <scope>NUCLEOTIDE SEQUENCE</scope>
    <source>
        <strain evidence="6">SG4_D2</strain>
    </source>
</reference>
<name>A0ABY4P8S3_9LACO</name>
<evidence type="ECO:0000259" key="4">
    <source>
        <dbReference type="PROSITE" id="PS51071"/>
    </source>
</evidence>
<dbReference type="EMBL" id="CP093366">
    <property type="protein sequence ID" value="UQS81974.1"/>
    <property type="molecule type" value="Genomic_DNA"/>
</dbReference>
<sequence length="251" mass="28372">MTLFFKKIERHSGDLSTAEQQVFDYIKETAPSFLDQDIQEIAQKTFVSTATVSRTVKKLGYRSLSEFKFYLRLALEGDQPEQLTKANFLQHAKLVPLVSRADLDFAQLKRVTHLIDLAHHVEFLGLGPSYTVAVDGARRLIFAGKNASSRSEWDEVEQVVATIDPRDLVFLISCSGETAVMGHYATVLAQRQVNTVGIIGNPGSSIAQKVTEVFEVKIPNVYYRDLDLSTRIPLLRIIEIIIDEYIYQYKL</sequence>
<feature type="domain" description="HTH rpiR-type" evidence="4">
    <location>
        <begin position="2"/>
        <end position="78"/>
    </location>
</feature>
<evidence type="ECO:0000313" key="7">
    <source>
        <dbReference type="Proteomes" id="UP000831495"/>
    </source>
</evidence>
<dbReference type="RefSeq" id="WP_249514242.1">
    <property type="nucleotide sequence ID" value="NZ_CP093366.1"/>
</dbReference>
<keyword evidence="3" id="KW-0804">Transcription</keyword>
<dbReference type="InterPro" id="IPR035472">
    <property type="entry name" value="RpiR-like_SIS"/>
</dbReference>
<gene>
    <name evidence="6" type="ORF">MOO45_07235</name>
</gene>
<dbReference type="InterPro" id="IPR009057">
    <property type="entry name" value="Homeodomain-like_sf"/>
</dbReference>
<dbReference type="Pfam" id="PF01418">
    <property type="entry name" value="HTH_6"/>
    <property type="match status" value="1"/>
</dbReference>
<accession>A0ABY4P8S3</accession>
<dbReference type="PANTHER" id="PTHR30514:SF1">
    <property type="entry name" value="HTH-TYPE TRANSCRIPTIONAL REGULATOR HEXR-RELATED"/>
    <property type="match status" value="1"/>
</dbReference>
<dbReference type="InterPro" id="IPR047640">
    <property type="entry name" value="RpiR-like"/>
</dbReference>
<proteinExistence type="predicted"/>
<dbReference type="PROSITE" id="PS51071">
    <property type="entry name" value="HTH_RPIR"/>
    <property type="match status" value="1"/>
</dbReference>
<dbReference type="InterPro" id="IPR036388">
    <property type="entry name" value="WH-like_DNA-bd_sf"/>
</dbReference>
<evidence type="ECO:0000256" key="2">
    <source>
        <dbReference type="ARBA" id="ARBA00023125"/>
    </source>
</evidence>
<dbReference type="SUPFAM" id="SSF53697">
    <property type="entry name" value="SIS domain"/>
    <property type="match status" value="1"/>
</dbReference>
<protein>
    <submittedName>
        <fullName evidence="6">MurR/RpiR family transcriptional regulator</fullName>
    </submittedName>
</protein>
<feature type="domain" description="SIS" evidence="5">
    <location>
        <begin position="111"/>
        <end position="251"/>
    </location>
</feature>
<dbReference type="Gene3D" id="3.40.50.10490">
    <property type="entry name" value="Glucose-6-phosphate isomerase like protein, domain 1"/>
    <property type="match status" value="1"/>
</dbReference>
<organism evidence="6 7">
    <name type="scientific">Bombilactobacillus folatiphilus</name>
    <dbReference type="NCBI Taxonomy" id="2923362"/>
    <lineage>
        <taxon>Bacteria</taxon>
        <taxon>Bacillati</taxon>
        <taxon>Bacillota</taxon>
        <taxon>Bacilli</taxon>
        <taxon>Lactobacillales</taxon>
        <taxon>Lactobacillaceae</taxon>
        <taxon>Bombilactobacillus</taxon>
    </lineage>
</organism>
<dbReference type="InterPro" id="IPR000281">
    <property type="entry name" value="HTH_RpiR"/>
</dbReference>
<dbReference type="PANTHER" id="PTHR30514">
    <property type="entry name" value="GLUCOKINASE"/>
    <property type="match status" value="1"/>
</dbReference>
<dbReference type="PROSITE" id="PS51464">
    <property type="entry name" value="SIS"/>
    <property type="match status" value="1"/>
</dbReference>
<dbReference type="CDD" id="cd05013">
    <property type="entry name" value="SIS_RpiR"/>
    <property type="match status" value="1"/>
</dbReference>
<evidence type="ECO:0000256" key="3">
    <source>
        <dbReference type="ARBA" id="ARBA00023163"/>
    </source>
</evidence>
<evidence type="ECO:0000256" key="1">
    <source>
        <dbReference type="ARBA" id="ARBA00023015"/>
    </source>
</evidence>
<keyword evidence="7" id="KW-1185">Reference proteome</keyword>
<dbReference type="SUPFAM" id="SSF46689">
    <property type="entry name" value="Homeodomain-like"/>
    <property type="match status" value="1"/>
</dbReference>